<reference evidence="3 4" key="1">
    <citation type="submission" date="2020-02" db="EMBL/GenBank/DDBJ databases">
        <title>Draft genome sequence of Lactococcus sp. Hs30E4-3.</title>
        <authorList>
            <person name="Noda S."/>
            <person name="Yuki M."/>
            <person name="Ohkuma M."/>
        </authorList>
    </citation>
    <scope>NUCLEOTIDE SEQUENCE [LARGE SCALE GENOMIC DNA]</scope>
    <source>
        <strain evidence="3 4">Hs30E4-3</strain>
    </source>
</reference>
<dbReference type="GO" id="GO:0003677">
    <property type="term" value="F:DNA binding"/>
    <property type="evidence" value="ECO:0007669"/>
    <property type="project" value="InterPro"/>
</dbReference>
<dbReference type="Pfam" id="PF02452">
    <property type="entry name" value="PemK_toxin"/>
    <property type="match status" value="1"/>
</dbReference>
<dbReference type="Gene3D" id="2.30.30.110">
    <property type="match status" value="1"/>
</dbReference>
<dbReference type="EMBL" id="BLLI01000003">
    <property type="protein sequence ID" value="GFH41633.1"/>
    <property type="molecule type" value="Genomic_DNA"/>
</dbReference>
<comment type="caution">
    <text evidence="3">The sequence shown here is derived from an EMBL/GenBank/DDBJ whole genome shotgun (WGS) entry which is preliminary data.</text>
</comment>
<dbReference type="AlphaFoldDB" id="A0A6A0BAH1"/>
<accession>A0A6A0BAH1</accession>
<dbReference type="RefSeq" id="WP_228461961.1">
    <property type="nucleotide sequence ID" value="NZ_BLLI01000003.1"/>
</dbReference>
<dbReference type="Proteomes" id="UP000480303">
    <property type="component" value="Unassembled WGS sequence"/>
</dbReference>
<organism evidence="3 4">
    <name type="scientific">Pseudolactococcus hodotermopsidis</name>
    <dbReference type="NCBI Taxonomy" id="2709157"/>
    <lineage>
        <taxon>Bacteria</taxon>
        <taxon>Bacillati</taxon>
        <taxon>Bacillota</taxon>
        <taxon>Bacilli</taxon>
        <taxon>Lactobacillales</taxon>
        <taxon>Streptococcaceae</taxon>
        <taxon>Pseudolactococcus</taxon>
    </lineage>
</organism>
<evidence type="ECO:0000313" key="4">
    <source>
        <dbReference type="Proteomes" id="UP000480303"/>
    </source>
</evidence>
<evidence type="ECO:0000256" key="1">
    <source>
        <dbReference type="ARBA" id="ARBA00007521"/>
    </source>
</evidence>
<dbReference type="GO" id="GO:0016075">
    <property type="term" value="P:rRNA catabolic process"/>
    <property type="evidence" value="ECO:0007669"/>
    <property type="project" value="TreeGrafter"/>
</dbReference>
<dbReference type="InterPro" id="IPR011067">
    <property type="entry name" value="Plasmid_toxin/cell-grow_inhib"/>
</dbReference>
<keyword evidence="4" id="KW-1185">Reference proteome</keyword>
<protein>
    <submittedName>
        <fullName evidence="3">mRNA interferase</fullName>
    </submittedName>
</protein>
<dbReference type="InterPro" id="IPR003477">
    <property type="entry name" value="PemK-like"/>
</dbReference>
<gene>
    <name evidence="3" type="primary">pemK</name>
    <name evidence="3" type="ORF">Hs30E_01840</name>
</gene>
<keyword evidence="2" id="KW-1277">Toxin-antitoxin system</keyword>
<proteinExistence type="inferred from homology"/>
<name>A0A6A0BAH1_9LACT</name>
<dbReference type="PANTHER" id="PTHR33988">
    <property type="entry name" value="ENDORIBONUCLEASE MAZF-RELATED"/>
    <property type="match status" value="1"/>
</dbReference>
<evidence type="ECO:0000313" key="3">
    <source>
        <dbReference type="EMBL" id="GFH41633.1"/>
    </source>
</evidence>
<evidence type="ECO:0000256" key="2">
    <source>
        <dbReference type="ARBA" id="ARBA00022649"/>
    </source>
</evidence>
<dbReference type="GO" id="GO:0006402">
    <property type="term" value="P:mRNA catabolic process"/>
    <property type="evidence" value="ECO:0007669"/>
    <property type="project" value="TreeGrafter"/>
</dbReference>
<comment type="similarity">
    <text evidence="1">Belongs to the PemK/MazF family.</text>
</comment>
<dbReference type="GO" id="GO:0004521">
    <property type="term" value="F:RNA endonuclease activity"/>
    <property type="evidence" value="ECO:0007669"/>
    <property type="project" value="TreeGrafter"/>
</dbReference>
<sequence>MKYGEVYMVDFNPVVGSEQGNFRPVVIVSNDLYNRGTKMRVVIPISSVEKYGTEKKWLDYPLIQKVPEEQVVHGFALCNQYKTVDLRARKGQFKGAFSKEFVDRLALIVRSTIG</sequence>
<dbReference type="SUPFAM" id="SSF50118">
    <property type="entry name" value="Cell growth inhibitor/plasmid maintenance toxic component"/>
    <property type="match status" value="1"/>
</dbReference>